<keyword evidence="8" id="KW-0560">Oxidoreductase</keyword>
<evidence type="ECO:0000256" key="7">
    <source>
        <dbReference type="ARBA" id="ARBA00022857"/>
    </source>
</evidence>
<comment type="pathway">
    <text evidence="2">Siderophore biosynthesis.</text>
</comment>
<dbReference type="EC" id="1.14.13.196" evidence="4"/>
<evidence type="ECO:0000256" key="3">
    <source>
        <dbReference type="ARBA" id="ARBA00007588"/>
    </source>
</evidence>
<evidence type="ECO:0000256" key="5">
    <source>
        <dbReference type="ARBA" id="ARBA00022630"/>
    </source>
</evidence>
<keyword evidence="5" id="KW-0285">Flavoprotein</keyword>
<comment type="cofactor">
    <cofactor evidence="1">
        <name>FAD</name>
        <dbReference type="ChEBI" id="CHEBI:57692"/>
    </cofactor>
</comment>
<evidence type="ECO:0000313" key="11">
    <source>
        <dbReference type="EMBL" id="KAK7460452.1"/>
    </source>
</evidence>
<dbReference type="PANTHER" id="PTHR38663">
    <property type="match status" value="1"/>
</dbReference>
<dbReference type="EMBL" id="JBANRG010000015">
    <property type="protein sequence ID" value="KAK7460452.1"/>
    <property type="molecule type" value="Genomic_DNA"/>
</dbReference>
<dbReference type="Gene3D" id="3.50.50.60">
    <property type="entry name" value="FAD/NAD(P)-binding domain"/>
    <property type="match status" value="1"/>
</dbReference>
<reference evidence="11 12" key="1">
    <citation type="submission" date="2024-01" db="EMBL/GenBank/DDBJ databases">
        <title>A draft genome for the cacao thread blight pathogen Marasmiellus scandens.</title>
        <authorList>
            <person name="Baruah I.K."/>
            <person name="Leung J."/>
            <person name="Bukari Y."/>
            <person name="Amoako-Attah I."/>
            <person name="Meinhardt L.W."/>
            <person name="Bailey B.A."/>
            <person name="Cohen S.P."/>
        </authorList>
    </citation>
    <scope>NUCLEOTIDE SEQUENCE [LARGE SCALE GENOMIC DNA]</scope>
    <source>
        <strain evidence="11 12">GH-19</strain>
    </source>
</reference>
<comment type="catalytic activity">
    <reaction evidence="9">
        <text>L-ornithine + NADPH + O2 = N(5)-hydroxy-L-ornithine + NADP(+) + H2O</text>
        <dbReference type="Rhea" id="RHEA:41508"/>
        <dbReference type="ChEBI" id="CHEBI:15377"/>
        <dbReference type="ChEBI" id="CHEBI:15379"/>
        <dbReference type="ChEBI" id="CHEBI:46911"/>
        <dbReference type="ChEBI" id="CHEBI:57783"/>
        <dbReference type="ChEBI" id="CHEBI:58349"/>
        <dbReference type="ChEBI" id="CHEBI:78275"/>
        <dbReference type="EC" id="1.14.13.196"/>
    </reaction>
</comment>
<evidence type="ECO:0000256" key="10">
    <source>
        <dbReference type="ARBA" id="ARBA00049248"/>
    </source>
</evidence>
<proteinExistence type="inferred from homology"/>
<gene>
    <name evidence="11" type="ORF">VKT23_009173</name>
</gene>
<keyword evidence="12" id="KW-1185">Reference proteome</keyword>
<evidence type="ECO:0000256" key="2">
    <source>
        <dbReference type="ARBA" id="ARBA00004924"/>
    </source>
</evidence>
<dbReference type="PANTHER" id="PTHR38663:SF1">
    <property type="entry name" value="L-ORNITHINE N(5)-MONOOXYGENASE"/>
    <property type="match status" value="1"/>
</dbReference>
<evidence type="ECO:0000313" key="12">
    <source>
        <dbReference type="Proteomes" id="UP001498398"/>
    </source>
</evidence>
<accession>A0ABR1JFG9</accession>
<sequence>MADILDLLVIGGGPHGLACVSRLFEDTPAALYTDFEHSRLHWLRPRKKRVVSRTQVELGRKDKTRCSRSTRPDRYANAQPKVLVLDKQSSEFMGTWNTLFEAFRIKNLRSPMFFHPHPGDFDALKSYACAHQRENELVEIGYVVGMEWSKHQRKAARIKGKAPRQVHVNIREKNDYYTPSTSLFKSFVQEEVVARYGVESLIEQGTVVSLVFNDDKQLFEIYTADGRVFFSKAVVMAIGPGAIPNVPKLLQDFEGSSDCVYGKGWCHTSAFLDKSFRLRAGDNGVLLLIGGGLTSAYIVELALSRGYRKVILLCRSGLKIKPFDMDSAWVGKYSNLFKMMFYQEDDLSKRLEQYRQARNGGSMPAPNLRVLRKLEASGQLEIHVKTSIETIERRDGRFYFAVKTVIGEKEKCWSLKDVNYIVAATGSRFAINELPFLAELHKSHPIKTMDGFPVLTEDLKWRKDVPLFVMGGYAGLQLGPGGLNLIGSKDGAERIANALEDLWPETWGEDAKWKRGELSLTETRLLRRSNHGNQYDVLSEVSG</sequence>
<dbReference type="InterPro" id="IPR036188">
    <property type="entry name" value="FAD/NAD-bd_sf"/>
</dbReference>
<comment type="similarity">
    <text evidence="3">Belongs to the lysine N(6)-hydroxylase/L-ornithine N(5)-oxygenase family.</text>
</comment>
<dbReference type="InterPro" id="IPR025700">
    <property type="entry name" value="Lys/Orn_oxygenase"/>
</dbReference>
<evidence type="ECO:0000256" key="8">
    <source>
        <dbReference type="ARBA" id="ARBA00023002"/>
    </source>
</evidence>
<organism evidence="11 12">
    <name type="scientific">Marasmiellus scandens</name>
    <dbReference type="NCBI Taxonomy" id="2682957"/>
    <lineage>
        <taxon>Eukaryota</taxon>
        <taxon>Fungi</taxon>
        <taxon>Dikarya</taxon>
        <taxon>Basidiomycota</taxon>
        <taxon>Agaricomycotina</taxon>
        <taxon>Agaricomycetes</taxon>
        <taxon>Agaricomycetidae</taxon>
        <taxon>Agaricales</taxon>
        <taxon>Marasmiineae</taxon>
        <taxon>Omphalotaceae</taxon>
        <taxon>Marasmiellus</taxon>
    </lineage>
</organism>
<comment type="caution">
    <text evidence="11">The sequence shown here is derived from an EMBL/GenBank/DDBJ whole genome shotgun (WGS) entry which is preliminary data.</text>
</comment>
<name>A0ABR1JFG9_9AGAR</name>
<comment type="catalytic activity">
    <reaction evidence="10">
        <text>L-ornithine + NADH + O2 = N(5)-hydroxy-L-ornithine + NAD(+) + H2O</text>
        <dbReference type="Rhea" id="RHEA:41512"/>
        <dbReference type="ChEBI" id="CHEBI:15377"/>
        <dbReference type="ChEBI" id="CHEBI:15379"/>
        <dbReference type="ChEBI" id="CHEBI:46911"/>
        <dbReference type="ChEBI" id="CHEBI:57540"/>
        <dbReference type="ChEBI" id="CHEBI:57945"/>
        <dbReference type="ChEBI" id="CHEBI:78275"/>
        <dbReference type="EC" id="1.14.13.196"/>
    </reaction>
</comment>
<evidence type="ECO:0000256" key="4">
    <source>
        <dbReference type="ARBA" id="ARBA00012881"/>
    </source>
</evidence>
<protein>
    <recommendedName>
        <fullName evidence="4">L-ornithine N(5)-monooxygenase [NAD(P)H]</fullName>
        <ecNumber evidence="4">1.14.13.196</ecNumber>
    </recommendedName>
</protein>
<dbReference type="Proteomes" id="UP001498398">
    <property type="component" value="Unassembled WGS sequence"/>
</dbReference>
<keyword evidence="7" id="KW-0521">NADP</keyword>
<evidence type="ECO:0000256" key="1">
    <source>
        <dbReference type="ARBA" id="ARBA00001974"/>
    </source>
</evidence>
<evidence type="ECO:0000256" key="9">
    <source>
        <dbReference type="ARBA" id="ARBA00047598"/>
    </source>
</evidence>
<dbReference type="Pfam" id="PF13434">
    <property type="entry name" value="Lys_Orn_oxgnase"/>
    <property type="match status" value="1"/>
</dbReference>
<dbReference type="SUPFAM" id="SSF51905">
    <property type="entry name" value="FAD/NAD(P)-binding domain"/>
    <property type="match status" value="2"/>
</dbReference>
<evidence type="ECO:0000256" key="6">
    <source>
        <dbReference type="ARBA" id="ARBA00022827"/>
    </source>
</evidence>
<keyword evidence="6" id="KW-0274">FAD</keyword>